<name>A0A8H2JGH1_MYCMU</name>
<reference evidence="3 5" key="3">
    <citation type="journal article" date="2019" name="Sci. Rep.">
        <title>Insight into the biology of Mycobacterium mucogenicum and Mycobacterium neoaurum clade members.</title>
        <authorList>
            <person name="Behra P.R.K."/>
            <person name="Pettersson B.M.F."/>
            <person name="Ramesh M."/>
            <person name="Dasgupta S."/>
            <person name="Kirsebom L.A."/>
        </authorList>
    </citation>
    <scope>NUCLEOTIDE SEQUENCE [LARGE SCALE GENOMIC DNA]</scope>
    <source>
        <strain evidence="3 5">DSM 44124</strain>
    </source>
</reference>
<proteinExistence type="predicted"/>
<keyword evidence="5" id="KW-1185">Reference proteome</keyword>
<evidence type="ECO:0000313" key="4">
    <source>
        <dbReference type="EMBL" id="TLH55627.1"/>
    </source>
</evidence>
<protein>
    <submittedName>
        <fullName evidence="4">Uncharacterized protein</fullName>
    </submittedName>
</protein>
<dbReference type="GeneID" id="76728723"/>
<reference evidence="4" key="1">
    <citation type="submission" date="2018-01" db="EMBL/GenBank/DDBJ databases">
        <title>Comparative genomics of Mycobacterium mucogenicum and Mycobacterium neoaurum clade members emphasizing tRNA and non-coding RNA.</title>
        <authorList>
            <person name="Behra P.R.K."/>
            <person name="Pettersson B.M.F."/>
            <person name="Das S."/>
            <person name="Dasgupta S."/>
            <person name="Kirsebom L.A."/>
        </authorList>
    </citation>
    <scope>NUCLEOTIDE SEQUENCE</scope>
    <source>
        <strain evidence="4">DSM 44124</strain>
    </source>
</reference>
<sequence>MSNAAATARLGNFLDSLAELRRAVDRLTKPTEQYLNSAYNVEPSLYGQLAAGVDSYRGLASRGVARSRPPIWVEAEDMLSNINLMVGVWPTGRAGSVTQQLQALANKAWSVHQTRQVRRLATIIEAWCDDIVILLNEQHTKYLSDQDQDGRWRNAACPACGVDTVYHLDSAGEHVRTPALRIVTEFGADCANCGHYWAPNQYMELATDLGCERPAGVLQ</sequence>
<evidence type="ECO:0000259" key="2">
    <source>
        <dbReference type="Pfam" id="PF24030"/>
    </source>
</evidence>
<dbReference type="EMBL" id="POTL01000001">
    <property type="protein sequence ID" value="TLH55627.1"/>
    <property type="molecule type" value="Genomic_DNA"/>
</dbReference>
<evidence type="ECO:0000313" key="3">
    <source>
        <dbReference type="EMBL" id="QPG69104.1"/>
    </source>
</evidence>
<dbReference type="RefSeq" id="WP_053855113.1">
    <property type="nucleotide sequence ID" value="NZ_ANBS01000055.1"/>
</dbReference>
<feature type="domain" description="DUF7340" evidence="1">
    <location>
        <begin position="154"/>
        <end position="211"/>
    </location>
</feature>
<dbReference type="Pfam" id="PF24029">
    <property type="entry name" value="DUF7340"/>
    <property type="match status" value="1"/>
</dbReference>
<dbReference type="KEGG" id="mmuc:C1S78_027575"/>
<evidence type="ECO:0000313" key="5">
    <source>
        <dbReference type="Proteomes" id="UP000309231"/>
    </source>
</evidence>
<dbReference type="InterPro" id="IPR055764">
    <property type="entry name" value="DUF7340"/>
</dbReference>
<dbReference type="Proteomes" id="UP000309231">
    <property type="component" value="Chromosome"/>
</dbReference>
<gene>
    <name evidence="3" type="ORF">C1S78_027575</name>
    <name evidence="4" type="ORF">C1S78_27525</name>
</gene>
<dbReference type="EMBL" id="CP062008">
    <property type="protein sequence ID" value="QPG69104.1"/>
    <property type="molecule type" value="Genomic_DNA"/>
</dbReference>
<dbReference type="InterPro" id="IPR055765">
    <property type="entry name" value="DUF7341"/>
</dbReference>
<evidence type="ECO:0000259" key="1">
    <source>
        <dbReference type="Pfam" id="PF24029"/>
    </source>
</evidence>
<accession>A0A8H2JGH1</accession>
<reference evidence="3 5" key="2">
    <citation type="journal article" date="2019" name="BMC Evol. Biol.">
        <title>Comparative genomics of Mycobacterium mucogenicum and Mycobacterium neoaurum clade members emphasizing tRNA and non-coding RNA.</title>
        <authorList>
            <person name="Behra P.R.K."/>
            <person name="Pettersson B.M.F."/>
            <person name="Das S."/>
            <person name="Dasgupta S."/>
            <person name="Kirsebom L.A."/>
        </authorList>
    </citation>
    <scope>NUCLEOTIDE SEQUENCE [LARGE SCALE GENOMIC DNA]</scope>
    <source>
        <strain evidence="3 5">DSM 44124</strain>
    </source>
</reference>
<organism evidence="4">
    <name type="scientific">Mycolicibacterium mucogenicum DSM 44124</name>
    <dbReference type="NCBI Taxonomy" id="1226753"/>
    <lineage>
        <taxon>Bacteria</taxon>
        <taxon>Bacillati</taxon>
        <taxon>Actinomycetota</taxon>
        <taxon>Actinomycetes</taxon>
        <taxon>Mycobacteriales</taxon>
        <taxon>Mycobacteriaceae</taxon>
        <taxon>Mycolicibacterium</taxon>
    </lineage>
</organism>
<dbReference type="AlphaFoldDB" id="A0A8H2JGH1"/>
<feature type="domain" description="DUF7341" evidence="2">
    <location>
        <begin position="15"/>
        <end position="135"/>
    </location>
</feature>
<dbReference type="Pfam" id="PF24030">
    <property type="entry name" value="DUF7341"/>
    <property type="match status" value="1"/>
</dbReference>